<evidence type="ECO:0000313" key="8">
    <source>
        <dbReference type="Proteomes" id="UP001212498"/>
    </source>
</evidence>
<feature type="signal peptide" evidence="5">
    <location>
        <begin position="1"/>
        <end position="25"/>
    </location>
</feature>
<feature type="chain" id="PRO_5045095922" evidence="5">
    <location>
        <begin position="26"/>
        <end position="533"/>
    </location>
</feature>
<dbReference type="RefSeq" id="WP_271276039.1">
    <property type="nucleotide sequence ID" value="NZ_BAABFD010000025.1"/>
</dbReference>
<keyword evidence="3 7" id="KW-0378">Hydrolase</keyword>
<dbReference type="PANTHER" id="PTHR43248">
    <property type="entry name" value="2-SUCCINYL-6-HYDROXY-2,4-CYCLOHEXADIENE-1-CARBOXYLATE SYNTHASE"/>
    <property type="match status" value="1"/>
</dbReference>
<evidence type="ECO:0000313" key="7">
    <source>
        <dbReference type="EMBL" id="MDA0641009.1"/>
    </source>
</evidence>
<keyword evidence="2 5" id="KW-0732">Signal</keyword>
<dbReference type="Proteomes" id="UP001212498">
    <property type="component" value="Unassembled WGS sequence"/>
</dbReference>
<evidence type="ECO:0000256" key="4">
    <source>
        <dbReference type="SAM" id="MobiDB-lite"/>
    </source>
</evidence>
<evidence type="ECO:0000256" key="5">
    <source>
        <dbReference type="SAM" id="SignalP"/>
    </source>
</evidence>
<reference evidence="7 8" key="1">
    <citation type="submission" date="2022-11" db="EMBL/GenBank/DDBJ databases">
        <title>Nonomuraea corallina sp. nov., a new species of the genus Nonomuraea isolated from sea side sediment in Thai sea.</title>
        <authorList>
            <person name="Ngamcharungchit C."/>
            <person name="Matsumoto A."/>
            <person name="Suriyachadkun C."/>
            <person name="Panbangred W."/>
            <person name="Inahashi Y."/>
            <person name="Intra B."/>
        </authorList>
    </citation>
    <scope>NUCLEOTIDE SEQUENCE [LARGE SCALE GENOMIC DNA]</scope>
    <source>
        <strain evidence="7 8">DSM 43553</strain>
    </source>
</reference>
<name>A0ABT4SV17_9ACTN</name>
<dbReference type="Gene3D" id="3.40.50.1820">
    <property type="entry name" value="alpha/beta hydrolase"/>
    <property type="match status" value="2"/>
</dbReference>
<evidence type="ECO:0000256" key="1">
    <source>
        <dbReference type="ARBA" id="ARBA00010088"/>
    </source>
</evidence>
<protein>
    <submittedName>
        <fullName evidence="7">Alpha/beta fold hydrolase</fullName>
    </submittedName>
</protein>
<feature type="region of interest" description="Disordered" evidence="4">
    <location>
        <begin position="503"/>
        <end position="533"/>
    </location>
</feature>
<sequence>MKRFVTLVGGMVGGVAMLGVCVAPASVGAEAKPETPPARVTWGACPKKGEKKLTTLAESLGTQCGTVRVPLDYREPLGHAIRLSVNRIKAKEPRDGNHLGTLVVNPGGPGASGRDLAVYVAAALPRELRDRYDVVGFDPRGVGASQPAMRCVDPEVYHRPPRPDSVPVDRADENTLLSRAADYANRCGSAWSWLLPHMNTENVARDLDRIRAALGEQRISYLGYSYGTYIGAVYATLFPQRVKRLVLDSVVEPDGEWYRSNLTQNRAFEKRHRALMAWTARHNRTYQLGRTARQTRFAWYAMRSRLAEQPAGGVVGPSELDDTFTIAGYSERVWPELIAAWSAYVREGDPKPLVAAWEKHGKNDADDENGYAVYLAVQCRDSRWPRDWNTWRRDMTRLHQEAPFLTWPNAWFNAPCAFWPVRGGEPVKVRGSWRLPPILMLQSRDDAATPYAGAVTMRGRFPTARMVVETGGDHGISFAGNRCVDRHLVAYLQDGTVPAQGARCAAKAEPRPKARMKSRSSLGHERLTDVLAR</sequence>
<feature type="compositionally biased region" description="Basic and acidic residues" evidence="4">
    <location>
        <begin position="522"/>
        <end position="533"/>
    </location>
</feature>
<evidence type="ECO:0000259" key="6">
    <source>
        <dbReference type="Pfam" id="PF00561"/>
    </source>
</evidence>
<dbReference type="InterPro" id="IPR051601">
    <property type="entry name" value="Serine_prot/Carboxylest_S33"/>
</dbReference>
<accession>A0ABT4SV17</accession>
<comment type="caution">
    <text evidence="7">The sequence shown here is derived from an EMBL/GenBank/DDBJ whole genome shotgun (WGS) entry which is preliminary data.</text>
</comment>
<dbReference type="Pfam" id="PF00561">
    <property type="entry name" value="Abhydrolase_1"/>
    <property type="match status" value="1"/>
</dbReference>
<evidence type="ECO:0000256" key="3">
    <source>
        <dbReference type="ARBA" id="ARBA00022801"/>
    </source>
</evidence>
<comment type="similarity">
    <text evidence="1">Belongs to the peptidase S33 family.</text>
</comment>
<gene>
    <name evidence="7" type="ORF">OUY24_10305</name>
</gene>
<dbReference type="PANTHER" id="PTHR43248:SF29">
    <property type="entry name" value="TRIPEPTIDYL AMINOPEPTIDASE"/>
    <property type="match status" value="1"/>
</dbReference>
<dbReference type="InterPro" id="IPR029058">
    <property type="entry name" value="AB_hydrolase_fold"/>
</dbReference>
<dbReference type="InterPro" id="IPR000073">
    <property type="entry name" value="AB_hydrolase_1"/>
</dbReference>
<organism evidence="7 8">
    <name type="scientific">Nonomuraea ferruginea</name>
    <dbReference type="NCBI Taxonomy" id="46174"/>
    <lineage>
        <taxon>Bacteria</taxon>
        <taxon>Bacillati</taxon>
        <taxon>Actinomycetota</taxon>
        <taxon>Actinomycetes</taxon>
        <taxon>Streptosporangiales</taxon>
        <taxon>Streptosporangiaceae</taxon>
        <taxon>Nonomuraea</taxon>
    </lineage>
</organism>
<proteinExistence type="inferred from homology"/>
<keyword evidence="8" id="KW-1185">Reference proteome</keyword>
<evidence type="ECO:0000256" key="2">
    <source>
        <dbReference type="ARBA" id="ARBA00022729"/>
    </source>
</evidence>
<dbReference type="SUPFAM" id="SSF53474">
    <property type="entry name" value="alpha/beta-Hydrolases"/>
    <property type="match status" value="1"/>
</dbReference>
<feature type="domain" description="AB hydrolase-1" evidence="6">
    <location>
        <begin position="101"/>
        <end position="477"/>
    </location>
</feature>
<dbReference type="EMBL" id="JAPNUD010000019">
    <property type="protein sequence ID" value="MDA0641009.1"/>
    <property type="molecule type" value="Genomic_DNA"/>
</dbReference>
<dbReference type="GO" id="GO:0016787">
    <property type="term" value="F:hydrolase activity"/>
    <property type="evidence" value="ECO:0007669"/>
    <property type="project" value="UniProtKB-KW"/>
</dbReference>